<dbReference type="EMBL" id="VZPB01000001">
    <property type="protein sequence ID" value="KAB0585430.1"/>
    <property type="molecule type" value="Genomic_DNA"/>
</dbReference>
<feature type="domain" description="DUF5118" evidence="5">
    <location>
        <begin position="61"/>
        <end position="103"/>
    </location>
</feature>
<feature type="region of interest" description="Disordered" evidence="1">
    <location>
        <begin position="41"/>
        <end position="63"/>
    </location>
</feature>
<keyword evidence="2" id="KW-0732">Signal</keyword>
<feature type="chain" id="PRO_5024879568" evidence="2">
    <location>
        <begin position="37"/>
        <end position="902"/>
    </location>
</feature>
<dbReference type="Pfam" id="PF17148">
    <property type="entry name" value="DUF5117"/>
    <property type="match status" value="1"/>
</dbReference>
<dbReference type="InterPro" id="IPR032534">
    <property type="entry name" value="EcxA_zinc-bd"/>
</dbReference>
<comment type="caution">
    <text evidence="6">The sequence shown here is derived from an EMBL/GenBank/DDBJ whole genome shotgun (WGS) entry which is preliminary data.</text>
</comment>
<dbReference type="Pfam" id="PF17162">
    <property type="entry name" value="DUF5118"/>
    <property type="match status" value="1"/>
</dbReference>
<accession>A0A643FIC5</accession>
<dbReference type="PANTHER" id="PTHR38478:SF1">
    <property type="entry name" value="ZINC DEPENDENT METALLOPROTEASE DOMAIN LIPOPROTEIN"/>
    <property type="match status" value="1"/>
</dbReference>
<dbReference type="InterPro" id="IPR024079">
    <property type="entry name" value="MetalloPept_cat_dom_sf"/>
</dbReference>
<evidence type="ECO:0000259" key="5">
    <source>
        <dbReference type="Pfam" id="PF17162"/>
    </source>
</evidence>
<evidence type="ECO:0000259" key="4">
    <source>
        <dbReference type="Pfam" id="PF17148"/>
    </source>
</evidence>
<dbReference type="InterPro" id="IPR033413">
    <property type="entry name" value="DUF5117"/>
</dbReference>
<keyword evidence="7" id="KW-1185">Reference proteome</keyword>
<feature type="signal peptide" evidence="2">
    <location>
        <begin position="1"/>
        <end position="36"/>
    </location>
</feature>
<dbReference type="Gene3D" id="3.40.390.10">
    <property type="entry name" value="Collagenase (Catalytic Domain)"/>
    <property type="match status" value="1"/>
</dbReference>
<dbReference type="InterPro" id="IPR034032">
    <property type="entry name" value="Zn_MMP-like_bac"/>
</dbReference>
<dbReference type="PANTHER" id="PTHR38478">
    <property type="entry name" value="PEPTIDASE M1A AND M12B"/>
    <property type="match status" value="1"/>
</dbReference>
<evidence type="ECO:0000313" key="6">
    <source>
        <dbReference type="EMBL" id="KAB0585430.1"/>
    </source>
</evidence>
<evidence type="ECO:0000259" key="3">
    <source>
        <dbReference type="Pfam" id="PF16313"/>
    </source>
</evidence>
<evidence type="ECO:0000313" key="7">
    <source>
        <dbReference type="Proteomes" id="UP000430120"/>
    </source>
</evidence>
<dbReference type="CDD" id="cd04276">
    <property type="entry name" value="ZnMc_MMP_like_2"/>
    <property type="match status" value="1"/>
</dbReference>
<dbReference type="Pfam" id="PF16313">
    <property type="entry name" value="DUF4953"/>
    <property type="match status" value="1"/>
</dbReference>
<dbReference type="OrthoDB" id="9776599at2"/>
<feature type="domain" description="DUF5117" evidence="4">
    <location>
        <begin position="125"/>
        <end position="320"/>
    </location>
</feature>
<dbReference type="SUPFAM" id="SSF55486">
    <property type="entry name" value="Metalloproteases ('zincins'), catalytic domain"/>
    <property type="match status" value="1"/>
</dbReference>
<dbReference type="InterPro" id="IPR033428">
    <property type="entry name" value="DUF5118"/>
</dbReference>
<name>A0A643FIC5_IDEDE</name>
<sequence>MSQPSSAFAAPVPAFRPVRTVLVSALLGALAAMAQAQPGAPEPAAAASAPQVAARPDPSAPKPFDEVIKDAQRVDGFFPVWRKDDKVWLEIPAERLGQPFLLTAGVNQSVGERGLYASQMGPDWTAEFRQVGKQIQLIALNMAYRPGADKPSQAAVRQAFAESLLGAAPVASAPHPQRKSVLVDASFLLSDIIGYSTQLEAAFRLPYGLARGESSFESVRADAGLTTLNVRLLFATPRLPAPPLTPPPVPTPPPPETTPDPRNFFVGVTYSLAQLPEQPMAPRLADPRLGFFTEDFTDFSTDLKPNQRVHYVDRWRLEKKDPSAELSEPVKPITYWLDKNIPERYRATITAGILEWNKAFEKIGFKNAIVVRQQPDDADFDTLDADHASIRWFVGADVGFARGPSKADPRTGEILDADIAMSDVFARGARRVLVEDTGSARAQVLQRATQAAQSLVLGGGRGDEEHCNYAQEAAEQMGFALDLLEARGDIAPDSPEAEAFVQAVIKDVITHEVGHTLGLKHNFKASTTVTRAQLKDPAWTAAHGTSGSVMDYNAYNLPLRGEPTSSITNTTLGPYDYWAIEYAYKPIAPGQEAQELGRIASRSTEPALAYADDADAEGGPVGGIDPLANRFDLGDDPLAWYSRRMELSRELWTRVQARGARPGDDPLRARRVLLSGFRQLRNMPEMVAKYVGGMQTLRDLPGTTDRPAYQPVAPALQRQALQLLSKDIFSVDSFSFRPEFLASLSPDYTEWERAKPVSIPAVVLQLQTQALDKLMSAGTAQRLLDLPNYLSPAQRKGALSLDEVYATLQSSVWSELQTGREIDPMRRNLQREHLQRVVAILTKGGGKLPADAVSLVRWHAVRLQAQLKAASARGALSVESRAHVAESLSRLTEALKASMSLS</sequence>
<dbReference type="AlphaFoldDB" id="A0A643FIC5"/>
<organism evidence="6 7">
    <name type="scientific">Ideonella dechloratans</name>
    <dbReference type="NCBI Taxonomy" id="36863"/>
    <lineage>
        <taxon>Bacteria</taxon>
        <taxon>Pseudomonadati</taxon>
        <taxon>Pseudomonadota</taxon>
        <taxon>Betaproteobacteria</taxon>
        <taxon>Burkholderiales</taxon>
        <taxon>Sphaerotilaceae</taxon>
        <taxon>Ideonella</taxon>
    </lineage>
</organism>
<feature type="compositionally biased region" description="Low complexity" evidence="1">
    <location>
        <begin position="41"/>
        <end position="54"/>
    </location>
</feature>
<reference evidence="6 7" key="1">
    <citation type="submission" date="2019-09" db="EMBL/GenBank/DDBJ databases">
        <title>Draft genome sequences of 48 bacterial type strains from the CCUG.</title>
        <authorList>
            <person name="Tunovic T."/>
            <person name="Pineiro-Iglesias B."/>
            <person name="Unosson C."/>
            <person name="Inganas E."/>
            <person name="Ohlen M."/>
            <person name="Cardew S."/>
            <person name="Jensie-Markopoulos S."/>
            <person name="Salva-Serra F."/>
            <person name="Jaen-Luchoro D."/>
            <person name="Karlsson R."/>
            <person name="Svensson-Stadler L."/>
            <person name="Chun J."/>
            <person name="Moore E."/>
        </authorList>
    </citation>
    <scope>NUCLEOTIDE SEQUENCE [LARGE SCALE GENOMIC DNA]</scope>
    <source>
        <strain evidence="6 7">CCUG 30977</strain>
    </source>
</reference>
<dbReference type="Proteomes" id="UP000430120">
    <property type="component" value="Unassembled WGS sequence"/>
</dbReference>
<feature type="domain" description="EcxA zinc-binding" evidence="3">
    <location>
        <begin position="495"/>
        <end position="817"/>
    </location>
</feature>
<dbReference type="GO" id="GO:0008237">
    <property type="term" value="F:metallopeptidase activity"/>
    <property type="evidence" value="ECO:0007669"/>
    <property type="project" value="InterPro"/>
</dbReference>
<gene>
    <name evidence="6" type="ORF">F7Q92_00620</name>
</gene>
<evidence type="ECO:0000256" key="1">
    <source>
        <dbReference type="SAM" id="MobiDB-lite"/>
    </source>
</evidence>
<proteinExistence type="predicted"/>
<protein>
    <submittedName>
        <fullName evidence="6">DUF5117 domain-containing protein</fullName>
    </submittedName>
</protein>
<evidence type="ECO:0000256" key="2">
    <source>
        <dbReference type="SAM" id="SignalP"/>
    </source>
</evidence>